<dbReference type="PROSITE" id="PS01031">
    <property type="entry name" value="SHSP"/>
    <property type="match status" value="1"/>
</dbReference>
<proteinExistence type="inferred from homology"/>
<sequence length="130" mass="14379">MDMSADESDKSFNAPTRTYVRDAKAMATTPADVKEFSNSYAFITDMPGLKSNDIKVQLEEDNVLKEGGATAKYLRIERRVGKFMRKFALPENANVEAISAVCQDGVLTVTVDKKHPPEPKKPKTIQVTIA</sequence>
<dbReference type="SUPFAM" id="SSF49764">
    <property type="entry name" value="HSP20-like chaperones"/>
    <property type="match status" value="1"/>
</dbReference>
<name>A0A2G5CLZ3_AQUCA</name>
<dbReference type="PANTHER" id="PTHR11527">
    <property type="entry name" value="HEAT-SHOCK PROTEIN 20 FAMILY MEMBER"/>
    <property type="match status" value="1"/>
</dbReference>
<protein>
    <recommendedName>
        <fullName evidence="6">SHSP domain-containing protein</fullName>
    </recommendedName>
</protein>
<evidence type="ECO:0000256" key="1">
    <source>
        <dbReference type="ARBA" id="ARBA00004496"/>
    </source>
</evidence>
<dbReference type="GO" id="GO:0006950">
    <property type="term" value="P:response to stress"/>
    <property type="evidence" value="ECO:0007669"/>
    <property type="project" value="UniProtKB-ARBA"/>
</dbReference>
<dbReference type="Pfam" id="PF00011">
    <property type="entry name" value="HSP20"/>
    <property type="match status" value="1"/>
</dbReference>
<gene>
    <name evidence="7" type="ORF">AQUCO_04500122v1</name>
</gene>
<dbReference type="GO" id="GO:0005737">
    <property type="term" value="C:cytoplasm"/>
    <property type="evidence" value="ECO:0007669"/>
    <property type="project" value="UniProtKB-SubCell"/>
</dbReference>
<evidence type="ECO:0000259" key="6">
    <source>
        <dbReference type="PROSITE" id="PS01031"/>
    </source>
</evidence>
<accession>A0A2G5CLZ3</accession>
<evidence type="ECO:0000256" key="3">
    <source>
        <dbReference type="ARBA" id="ARBA00023016"/>
    </source>
</evidence>
<comment type="subcellular location">
    <subcellularLocation>
        <location evidence="1">Cytoplasm</location>
    </subcellularLocation>
</comment>
<dbReference type="InterPro" id="IPR008978">
    <property type="entry name" value="HSP20-like_chaperone"/>
</dbReference>
<dbReference type="InterPro" id="IPR002068">
    <property type="entry name" value="A-crystallin/Hsp20_dom"/>
</dbReference>
<evidence type="ECO:0000313" key="8">
    <source>
        <dbReference type="Proteomes" id="UP000230069"/>
    </source>
</evidence>
<keyword evidence="3" id="KW-0346">Stress response</keyword>
<feature type="domain" description="SHSP" evidence="6">
    <location>
        <begin position="22"/>
        <end position="128"/>
    </location>
</feature>
<evidence type="ECO:0000256" key="4">
    <source>
        <dbReference type="PROSITE-ProRule" id="PRU00285"/>
    </source>
</evidence>
<keyword evidence="2" id="KW-0963">Cytoplasm</keyword>
<evidence type="ECO:0000313" key="7">
    <source>
        <dbReference type="EMBL" id="PIA32301.1"/>
    </source>
</evidence>
<organism evidence="7 8">
    <name type="scientific">Aquilegia coerulea</name>
    <name type="common">Rocky mountain columbine</name>
    <dbReference type="NCBI Taxonomy" id="218851"/>
    <lineage>
        <taxon>Eukaryota</taxon>
        <taxon>Viridiplantae</taxon>
        <taxon>Streptophyta</taxon>
        <taxon>Embryophyta</taxon>
        <taxon>Tracheophyta</taxon>
        <taxon>Spermatophyta</taxon>
        <taxon>Magnoliopsida</taxon>
        <taxon>Ranunculales</taxon>
        <taxon>Ranunculaceae</taxon>
        <taxon>Thalictroideae</taxon>
        <taxon>Aquilegia</taxon>
    </lineage>
</organism>
<dbReference type="EMBL" id="KZ305062">
    <property type="protein sequence ID" value="PIA32301.1"/>
    <property type="molecule type" value="Genomic_DNA"/>
</dbReference>
<evidence type="ECO:0000256" key="2">
    <source>
        <dbReference type="ARBA" id="ARBA00022490"/>
    </source>
</evidence>
<evidence type="ECO:0000256" key="5">
    <source>
        <dbReference type="RuleBase" id="RU003616"/>
    </source>
</evidence>
<dbReference type="InParanoid" id="A0A2G5CLZ3"/>
<dbReference type="AlphaFoldDB" id="A0A2G5CLZ3"/>
<comment type="similarity">
    <text evidence="4 5">Belongs to the small heat shock protein (HSP20) family.</text>
</comment>
<dbReference type="FunFam" id="2.60.40.790:FF:000010">
    <property type="entry name" value="17.3 kDa class II heat shock protein-like"/>
    <property type="match status" value="1"/>
</dbReference>
<dbReference type="STRING" id="218851.A0A2G5CLZ3"/>
<dbReference type="OrthoDB" id="1431247at2759"/>
<dbReference type="InterPro" id="IPR031107">
    <property type="entry name" value="Small_HSP"/>
</dbReference>
<dbReference type="Proteomes" id="UP000230069">
    <property type="component" value="Unassembled WGS sequence"/>
</dbReference>
<reference evidence="7 8" key="1">
    <citation type="submission" date="2017-09" db="EMBL/GenBank/DDBJ databases">
        <title>WGS assembly of Aquilegia coerulea Goldsmith.</title>
        <authorList>
            <person name="Hodges S."/>
            <person name="Kramer E."/>
            <person name="Nordborg M."/>
            <person name="Tomkins J."/>
            <person name="Borevitz J."/>
            <person name="Derieg N."/>
            <person name="Yan J."/>
            <person name="Mihaltcheva S."/>
            <person name="Hayes R.D."/>
            <person name="Rokhsar D."/>
        </authorList>
    </citation>
    <scope>NUCLEOTIDE SEQUENCE [LARGE SCALE GENOMIC DNA]</scope>
    <source>
        <strain evidence="8">cv. Goldsmith</strain>
    </source>
</reference>
<dbReference type="Gene3D" id="2.60.40.790">
    <property type="match status" value="1"/>
</dbReference>
<keyword evidence="8" id="KW-1185">Reference proteome</keyword>